<dbReference type="NCBIfam" id="NF043033">
    <property type="entry name" value="OxoTetrIsom"/>
    <property type="match status" value="1"/>
</dbReference>
<dbReference type="GO" id="GO:0008903">
    <property type="term" value="F:hydroxypyruvate isomerase activity"/>
    <property type="evidence" value="ECO:0007669"/>
    <property type="project" value="TreeGrafter"/>
</dbReference>
<dbReference type="InterPro" id="IPR050417">
    <property type="entry name" value="Sugar_Epim/Isomerase"/>
</dbReference>
<comment type="caution">
    <text evidence="5">The sequence shown here is derived from an EMBL/GenBank/DDBJ whole genome shotgun (WGS) entry which is preliminary data.</text>
</comment>
<evidence type="ECO:0000313" key="5">
    <source>
        <dbReference type="EMBL" id="RDD63939.1"/>
    </source>
</evidence>
<keyword evidence="1 2" id="KW-0413">Isomerase</keyword>
<evidence type="ECO:0000256" key="1">
    <source>
        <dbReference type="ARBA" id="ARBA00023235"/>
    </source>
</evidence>
<feature type="active site" description="Proton donor/acceptor" evidence="3">
    <location>
        <position position="143"/>
    </location>
</feature>
<reference evidence="5 6" key="1">
    <citation type="submission" date="2018-07" db="EMBL/GenBank/DDBJ databases">
        <title>Venubactetium sediminum gen. nov., sp. nov., isolated from a marine solar saltern.</title>
        <authorList>
            <person name="Wang S."/>
        </authorList>
    </citation>
    <scope>NUCLEOTIDE SEQUENCE [LARGE SCALE GENOMIC DNA]</scope>
    <source>
        <strain evidence="5 6">WD2A32</strain>
    </source>
</reference>
<dbReference type="InterPro" id="IPR053398">
    <property type="entry name" value="HPT_OtnI_isomerases"/>
</dbReference>
<name>A0A369TF08_9PROT</name>
<dbReference type="FunFam" id="3.20.20.150:FF:000007">
    <property type="entry name" value="Hydroxypyruvate isomerase"/>
    <property type="match status" value="1"/>
</dbReference>
<dbReference type="Gene3D" id="3.20.20.150">
    <property type="entry name" value="Divalent-metal-dependent TIM barrel enzymes"/>
    <property type="match status" value="1"/>
</dbReference>
<protein>
    <submittedName>
        <fullName evidence="5">Hydroxypyruvate isomerase</fullName>
    </submittedName>
</protein>
<dbReference type="EMBL" id="QPMH01000001">
    <property type="protein sequence ID" value="RDD63939.1"/>
    <property type="molecule type" value="Genomic_DNA"/>
</dbReference>
<proteinExistence type="inferred from homology"/>
<comment type="similarity">
    <text evidence="2">Belongs to the hyi family.</text>
</comment>
<organism evidence="5 6">
    <name type="scientific">Ferruginivarius sediminum</name>
    <dbReference type="NCBI Taxonomy" id="2661937"/>
    <lineage>
        <taxon>Bacteria</taxon>
        <taxon>Pseudomonadati</taxon>
        <taxon>Pseudomonadota</taxon>
        <taxon>Alphaproteobacteria</taxon>
        <taxon>Rhodospirillales</taxon>
        <taxon>Rhodospirillaceae</taxon>
        <taxon>Ferruginivarius</taxon>
    </lineage>
</organism>
<feature type="active site" description="Proton donor/acceptor" evidence="3">
    <location>
        <position position="240"/>
    </location>
</feature>
<accession>A0A369TF08</accession>
<dbReference type="PANTHER" id="PTHR43489:SF6">
    <property type="entry name" value="HYDROXYPYRUVATE ISOMERASE-RELATED"/>
    <property type="match status" value="1"/>
</dbReference>
<dbReference type="Proteomes" id="UP000253941">
    <property type="component" value="Unassembled WGS sequence"/>
</dbReference>
<dbReference type="SUPFAM" id="SSF51658">
    <property type="entry name" value="Xylose isomerase-like"/>
    <property type="match status" value="1"/>
</dbReference>
<evidence type="ECO:0000256" key="2">
    <source>
        <dbReference type="PIRNR" id="PIRNR006241"/>
    </source>
</evidence>
<dbReference type="InterPro" id="IPR036237">
    <property type="entry name" value="Xyl_isomerase-like_sf"/>
</dbReference>
<keyword evidence="5" id="KW-0670">Pyruvate</keyword>
<dbReference type="Pfam" id="PF01261">
    <property type="entry name" value="AP_endonuc_2"/>
    <property type="match status" value="1"/>
</dbReference>
<dbReference type="PANTHER" id="PTHR43489">
    <property type="entry name" value="ISOMERASE"/>
    <property type="match status" value="1"/>
</dbReference>
<feature type="domain" description="Xylose isomerase-like TIM barrel" evidence="4">
    <location>
        <begin position="21"/>
        <end position="253"/>
    </location>
</feature>
<keyword evidence="6" id="KW-1185">Reference proteome</keyword>
<sequence>MPKFAANLSWMYTEHELPDRFQAAAEAGFPAVEMQLPYDHAPEELARRLRAAGLKMVMFNAPPGDMAAGEYGLSGLPGHEGEFRESVGRALEYAEALGAQAIHVLAGIVPAGETRSRCLGTYLDNLAWAAETCAKAGVGVLIEPINTFERPGYLTTRTEEGRDAVEKVGHPNVAIQYDFHNAQLMEGNLTRTLKAHIGRIGHMQIAGVPDRTPPDEGEMNYPYLFRLVDELGYDGWIGCEYRPRGRTPDSLGWAAPYGIG</sequence>
<evidence type="ECO:0000313" key="6">
    <source>
        <dbReference type="Proteomes" id="UP000253941"/>
    </source>
</evidence>
<evidence type="ECO:0000256" key="3">
    <source>
        <dbReference type="PIRSR" id="PIRSR006241-50"/>
    </source>
</evidence>
<evidence type="ECO:0000259" key="4">
    <source>
        <dbReference type="Pfam" id="PF01261"/>
    </source>
</evidence>
<dbReference type="InterPro" id="IPR013022">
    <property type="entry name" value="Xyl_isomerase-like_TIM-brl"/>
</dbReference>
<dbReference type="RefSeq" id="WP_114580450.1">
    <property type="nucleotide sequence ID" value="NZ_QPMH01000001.1"/>
</dbReference>
<dbReference type="GO" id="GO:0046487">
    <property type="term" value="P:glyoxylate metabolic process"/>
    <property type="evidence" value="ECO:0007669"/>
    <property type="project" value="TreeGrafter"/>
</dbReference>
<gene>
    <name evidence="5" type="ORF">DRB17_00605</name>
</gene>
<dbReference type="InterPro" id="IPR026040">
    <property type="entry name" value="HyI-like"/>
</dbReference>
<dbReference type="AlphaFoldDB" id="A0A369TF08"/>
<dbReference type="PIRSF" id="PIRSF006241">
    <property type="entry name" value="HyI"/>
    <property type="match status" value="1"/>
</dbReference>